<evidence type="ECO:0000313" key="9">
    <source>
        <dbReference type="Proteomes" id="UP001373496"/>
    </source>
</evidence>
<evidence type="ECO:0000256" key="1">
    <source>
        <dbReference type="ARBA" id="ARBA00004141"/>
    </source>
</evidence>
<dbReference type="PANTHER" id="PTHR31272">
    <property type="entry name" value="CYTOCHROME C-TYPE BIOGENESIS PROTEIN HI_1454-RELATED"/>
    <property type="match status" value="1"/>
</dbReference>
<feature type="transmembrane region" description="Helical" evidence="6">
    <location>
        <begin position="175"/>
        <end position="192"/>
    </location>
</feature>
<evidence type="ECO:0000256" key="4">
    <source>
        <dbReference type="ARBA" id="ARBA00022989"/>
    </source>
</evidence>
<feature type="transmembrane region" description="Helical" evidence="6">
    <location>
        <begin position="140"/>
        <end position="163"/>
    </location>
</feature>
<protein>
    <submittedName>
        <fullName evidence="8">Cytochrome c biogenesis protein CcdA</fullName>
    </submittedName>
</protein>
<feature type="transmembrane region" description="Helical" evidence="6">
    <location>
        <begin position="257"/>
        <end position="281"/>
    </location>
</feature>
<evidence type="ECO:0000256" key="6">
    <source>
        <dbReference type="SAM" id="Phobius"/>
    </source>
</evidence>
<name>A0ABU8E5I2_9ACTN</name>
<comment type="caution">
    <text evidence="8">The sequence shown here is derived from an EMBL/GenBank/DDBJ whole genome shotgun (WGS) entry which is preliminary data.</text>
</comment>
<dbReference type="InterPro" id="IPR003834">
    <property type="entry name" value="Cyt_c_assmbl_TM_dom"/>
</dbReference>
<gene>
    <name evidence="8" type="ORF">UXQ13_10540</name>
</gene>
<accession>A0ABU8E5I2</accession>
<dbReference type="Pfam" id="PF02683">
    <property type="entry name" value="DsbD_TM"/>
    <property type="match status" value="1"/>
</dbReference>
<keyword evidence="4 6" id="KW-1133">Transmembrane helix</keyword>
<reference evidence="8 9" key="1">
    <citation type="submission" date="2024-03" db="EMBL/GenBank/DDBJ databases">
        <title>Draft genome sequence of Klenkia terrae.</title>
        <authorList>
            <person name="Duangmal K."/>
            <person name="Chantavorakit T."/>
        </authorList>
    </citation>
    <scope>NUCLEOTIDE SEQUENCE [LARGE SCALE GENOMIC DNA]</scope>
    <source>
        <strain evidence="8 9">JCM 17786</strain>
    </source>
</reference>
<dbReference type="EMBL" id="JBAPLV010000010">
    <property type="protein sequence ID" value="MEI4278904.1"/>
    <property type="molecule type" value="Genomic_DNA"/>
</dbReference>
<feature type="transmembrane region" description="Helical" evidence="6">
    <location>
        <begin position="17"/>
        <end position="41"/>
    </location>
</feature>
<organism evidence="8 9">
    <name type="scientific">Klenkia terrae</name>
    <dbReference type="NCBI Taxonomy" id="1052259"/>
    <lineage>
        <taxon>Bacteria</taxon>
        <taxon>Bacillati</taxon>
        <taxon>Actinomycetota</taxon>
        <taxon>Actinomycetes</taxon>
        <taxon>Geodermatophilales</taxon>
        <taxon>Geodermatophilaceae</taxon>
        <taxon>Klenkia</taxon>
    </lineage>
</organism>
<evidence type="ECO:0000259" key="7">
    <source>
        <dbReference type="Pfam" id="PF02683"/>
    </source>
</evidence>
<dbReference type="RefSeq" id="WP_336392247.1">
    <property type="nucleotide sequence ID" value="NZ_JBAPLV010000010.1"/>
</dbReference>
<evidence type="ECO:0000256" key="3">
    <source>
        <dbReference type="ARBA" id="ARBA00022692"/>
    </source>
</evidence>
<comment type="similarity">
    <text evidence="2">Belongs to the DsbD family.</text>
</comment>
<dbReference type="Proteomes" id="UP001373496">
    <property type="component" value="Unassembled WGS sequence"/>
</dbReference>
<evidence type="ECO:0000256" key="2">
    <source>
        <dbReference type="ARBA" id="ARBA00006143"/>
    </source>
</evidence>
<proteinExistence type="inferred from homology"/>
<keyword evidence="5 6" id="KW-0472">Membrane</keyword>
<evidence type="ECO:0000256" key="5">
    <source>
        <dbReference type="ARBA" id="ARBA00023136"/>
    </source>
</evidence>
<sequence length="295" mass="29893">MTDLGDLFAGLITDGSLVIAIAVAALVGLISFASPCVLPLVPGYLGYVAGLSGTQTAAAASQADAPSVTTSVPVAAAGPAGRARAPGAPPVHRPPPQVATGRGRVLAGAVLFVAGFTVVFMSFGAAFGGLGRLLLEWAPVITRVMGAVTVVMGLAFLGGLSWLQRERRVHRRPPAGLAGAPLLGMVFGLGWTPCLGPTLSAVNALAYSEASATRGAILALAYCLGLGVPFLFIATGARRALTLSRFARAHARTVSRVGGMVLIALGLLMVTGTWDALMIWARAWLATTGLGTSVV</sequence>
<feature type="transmembrane region" description="Helical" evidence="6">
    <location>
        <begin position="105"/>
        <end position="128"/>
    </location>
</feature>
<keyword evidence="3 6" id="KW-0812">Transmembrane</keyword>
<feature type="transmembrane region" description="Helical" evidence="6">
    <location>
        <begin position="212"/>
        <end position="236"/>
    </location>
</feature>
<keyword evidence="9" id="KW-1185">Reference proteome</keyword>
<evidence type="ECO:0000313" key="8">
    <source>
        <dbReference type="EMBL" id="MEI4278904.1"/>
    </source>
</evidence>
<dbReference type="InterPro" id="IPR051790">
    <property type="entry name" value="Cytochrome_c-biogenesis_DsbD"/>
</dbReference>
<feature type="domain" description="Cytochrome C biogenesis protein transmembrane" evidence="7">
    <location>
        <begin position="97"/>
        <end position="271"/>
    </location>
</feature>
<dbReference type="PANTHER" id="PTHR31272:SF4">
    <property type="entry name" value="CYTOCHROME C-TYPE BIOGENESIS PROTEIN HI_1454-RELATED"/>
    <property type="match status" value="1"/>
</dbReference>
<comment type="subcellular location">
    <subcellularLocation>
        <location evidence="1">Membrane</location>
        <topology evidence="1">Multi-pass membrane protein</topology>
    </subcellularLocation>
</comment>